<dbReference type="InterPro" id="IPR004254">
    <property type="entry name" value="AdipoR/HlyIII-related"/>
</dbReference>
<comment type="similarity">
    <text evidence="2">Belongs to the ADIPOR family.</text>
</comment>
<keyword evidence="6" id="KW-0862">Zinc</keyword>
<keyword evidence="9" id="KW-1185">Reference proteome</keyword>
<feature type="binding site" evidence="6">
    <location>
        <position position="268"/>
    </location>
    <ligand>
        <name>Zn(2+)</name>
        <dbReference type="ChEBI" id="CHEBI:29105"/>
    </ligand>
</feature>
<keyword evidence="5 7" id="KW-0472">Membrane</keyword>
<feature type="transmembrane region" description="Helical" evidence="7">
    <location>
        <begin position="133"/>
        <end position="151"/>
    </location>
</feature>
<protein>
    <submittedName>
        <fullName evidence="8">Uncharacterized protein</fullName>
    </submittedName>
</protein>
<dbReference type="GO" id="GO:0016020">
    <property type="term" value="C:membrane"/>
    <property type="evidence" value="ECO:0007669"/>
    <property type="project" value="UniProtKB-SubCell"/>
</dbReference>
<dbReference type="Pfam" id="PF03006">
    <property type="entry name" value="HlyIII"/>
    <property type="match status" value="1"/>
</dbReference>
<evidence type="ECO:0000256" key="1">
    <source>
        <dbReference type="ARBA" id="ARBA00004141"/>
    </source>
</evidence>
<feature type="transmembrane region" description="Helical" evidence="7">
    <location>
        <begin position="304"/>
        <end position="325"/>
    </location>
</feature>
<feature type="binding site" evidence="6">
    <location>
        <position position="115"/>
    </location>
    <ligand>
        <name>Zn(2+)</name>
        <dbReference type="ChEBI" id="CHEBI:29105"/>
    </ligand>
</feature>
<evidence type="ECO:0000256" key="2">
    <source>
        <dbReference type="ARBA" id="ARBA00007018"/>
    </source>
</evidence>
<dbReference type="Proteomes" id="UP001634394">
    <property type="component" value="Unassembled WGS sequence"/>
</dbReference>
<feature type="transmembrane region" description="Helical" evidence="7">
    <location>
        <begin position="95"/>
        <end position="112"/>
    </location>
</feature>
<keyword evidence="4 7" id="KW-1133">Transmembrane helix</keyword>
<keyword evidence="6" id="KW-0479">Metal-binding</keyword>
<dbReference type="AlphaFoldDB" id="A0ABD3W2J7"/>
<keyword evidence="3 7" id="KW-0812">Transmembrane</keyword>
<evidence type="ECO:0000313" key="9">
    <source>
        <dbReference type="Proteomes" id="UP001634394"/>
    </source>
</evidence>
<dbReference type="PANTHER" id="PTHR20855:SF92">
    <property type="entry name" value="PROGESTIN AND ADIPOQ RECEPTOR FAMILY MEMBER 3-LIKE"/>
    <property type="match status" value="1"/>
</dbReference>
<feature type="binding site" evidence="6">
    <location>
        <position position="272"/>
    </location>
    <ligand>
        <name>Zn(2+)</name>
        <dbReference type="ChEBI" id="CHEBI:29105"/>
    </ligand>
</feature>
<evidence type="ECO:0000256" key="6">
    <source>
        <dbReference type="PIRSR" id="PIRSR604254-1"/>
    </source>
</evidence>
<evidence type="ECO:0000256" key="4">
    <source>
        <dbReference type="ARBA" id="ARBA00022989"/>
    </source>
</evidence>
<comment type="subcellular location">
    <subcellularLocation>
        <location evidence="1">Membrane</location>
        <topology evidence="1">Multi-pass membrane protein</topology>
    </subcellularLocation>
</comment>
<name>A0ABD3W2J7_SINWO</name>
<evidence type="ECO:0000256" key="7">
    <source>
        <dbReference type="SAM" id="Phobius"/>
    </source>
</evidence>
<feature type="transmembrane region" description="Helical" evidence="7">
    <location>
        <begin position="163"/>
        <end position="184"/>
    </location>
</feature>
<evidence type="ECO:0000256" key="5">
    <source>
        <dbReference type="ARBA" id="ARBA00023136"/>
    </source>
</evidence>
<comment type="caution">
    <text evidence="8">The sequence shown here is derived from an EMBL/GenBank/DDBJ whole genome shotgun (WGS) entry which is preliminary data.</text>
</comment>
<feature type="transmembrane region" description="Helical" evidence="7">
    <location>
        <begin position="48"/>
        <end position="75"/>
    </location>
</feature>
<dbReference type="PANTHER" id="PTHR20855">
    <property type="entry name" value="ADIPOR/PROGESTIN RECEPTOR-RELATED"/>
    <property type="match status" value="1"/>
</dbReference>
<accession>A0ABD3W2J7</accession>
<proteinExistence type="inferred from homology"/>
<evidence type="ECO:0000313" key="8">
    <source>
        <dbReference type="EMBL" id="KAL3868079.1"/>
    </source>
</evidence>
<dbReference type="EMBL" id="JBJQND010000008">
    <property type="protein sequence ID" value="KAL3868079.1"/>
    <property type="molecule type" value="Genomic_DNA"/>
</dbReference>
<sequence length="340" mass="39326">MGLSVVARYLRQLKDVLHQQRTLLASQVYLLYREPGVLSGYRMYGKSWFYYIVSIFQINNETVNIWTHLVAIMLFLKKIWSYADEFHYYSDPESWPLLGFGICCLAYATLSVSAHTVHSKSPFIHYTCFQADYAGIGYYGIGIGIIVFYSSSHPDWFRYFSRVFMPLNVFLGWVVMLGCSMAKLRYKRPYPFRRKLLQLCSGGMHAIVVALPLQARYTECFRKTGCSLSTLSHHTEVFLVLFSSLFFFSSHFPEKIWPGKFDLVGQGHQIFHVLATITTLKQFDAAYIDITKHRNTLITDKADMFQIVLSIILFAFISVITILALRPIVKKRVLQDMKDL</sequence>
<gene>
    <name evidence="8" type="ORF">ACJMK2_040916</name>
</gene>
<organism evidence="8 9">
    <name type="scientific">Sinanodonta woodiana</name>
    <name type="common">Chinese pond mussel</name>
    <name type="synonym">Anodonta woodiana</name>
    <dbReference type="NCBI Taxonomy" id="1069815"/>
    <lineage>
        <taxon>Eukaryota</taxon>
        <taxon>Metazoa</taxon>
        <taxon>Spiralia</taxon>
        <taxon>Lophotrochozoa</taxon>
        <taxon>Mollusca</taxon>
        <taxon>Bivalvia</taxon>
        <taxon>Autobranchia</taxon>
        <taxon>Heteroconchia</taxon>
        <taxon>Palaeoheterodonta</taxon>
        <taxon>Unionida</taxon>
        <taxon>Unionoidea</taxon>
        <taxon>Unionidae</taxon>
        <taxon>Unioninae</taxon>
        <taxon>Sinanodonta</taxon>
    </lineage>
</organism>
<evidence type="ECO:0000256" key="3">
    <source>
        <dbReference type="ARBA" id="ARBA00022692"/>
    </source>
</evidence>
<reference evidence="8 9" key="1">
    <citation type="submission" date="2024-11" db="EMBL/GenBank/DDBJ databases">
        <title>Chromosome-level genome assembly of the freshwater bivalve Anodonta woodiana.</title>
        <authorList>
            <person name="Chen X."/>
        </authorList>
    </citation>
    <scope>NUCLEOTIDE SEQUENCE [LARGE SCALE GENOMIC DNA]</scope>
    <source>
        <strain evidence="8">MN2024</strain>
        <tissue evidence="8">Gills</tissue>
    </source>
</reference>